<feature type="region of interest" description="Disordered" evidence="5">
    <location>
        <begin position="1"/>
        <end position="29"/>
    </location>
</feature>
<dbReference type="GO" id="GO:0005506">
    <property type="term" value="F:iron ion binding"/>
    <property type="evidence" value="ECO:0007669"/>
    <property type="project" value="InterPro"/>
</dbReference>
<dbReference type="Proteomes" id="UP000054248">
    <property type="component" value="Unassembled WGS sequence"/>
</dbReference>
<dbReference type="InterPro" id="IPR050307">
    <property type="entry name" value="Sterol_Desaturase_Related"/>
</dbReference>
<feature type="compositionally biased region" description="Polar residues" evidence="5">
    <location>
        <begin position="1"/>
        <end position="16"/>
    </location>
</feature>
<feature type="transmembrane region" description="Helical" evidence="6">
    <location>
        <begin position="175"/>
        <end position="196"/>
    </location>
</feature>
<dbReference type="PANTHER" id="PTHR11863">
    <property type="entry name" value="STEROL DESATURASE"/>
    <property type="match status" value="1"/>
</dbReference>
<feature type="transmembrane region" description="Helical" evidence="6">
    <location>
        <begin position="237"/>
        <end position="258"/>
    </location>
</feature>
<keyword evidence="2 6" id="KW-0812">Transmembrane</keyword>
<evidence type="ECO:0000256" key="5">
    <source>
        <dbReference type="SAM" id="MobiDB-lite"/>
    </source>
</evidence>
<keyword evidence="3 6" id="KW-1133">Transmembrane helix</keyword>
<feature type="transmembrane region" description="Helical" evidence="6">
    <location>
        <begin position="86"/>
        <end position="109"/>
    </location>
</feature>
<comment type="subcellular location">
    <subcellularLocation>
        <location evidence="1">Membrane</location>
    </subcellularLocation>
</comment>
<keyword evidence="4 6" id="KW-0472">Membrane</keyword>
<feature type="domain" description="Fatty acid hydroxylase" evidence="7">
    <location>
        <begin position="182"/>
        <end position="306"/>
    </location>
</feature>
<evidence type="ECO:0000313" key="9">
    <source>
        <dbReference type="Proteomes" id="UP000054248"/>
    </source>
</evidence>
<dbReference type="EMBL" id="KN822942">
    <property type="protein sequence ID" value="KIO34507.1"/>
    <property type="molecule type" value="Genomic_DNA"/>
</dbReference>
<evidence type="ECO:0000256" key="1">
    <source>
        <dbReference type="ARBA" id="ARBA00004370"/>
    </source>
</evidence>
<keyword evidence="9" id="KW-1185">Reference proteome</keyword>
<dbReference type="GO" id="GO:0016020">
    <property type="term" value="C:membrane"/>
    <property type="evidence" value="ECO:0007669"/>
    <property type="project" value="UniProtKB-SubCell"/>
</dbReference>
<reference evidence="8 9" key="1">
    <citation type="submission" date="2014-04" db="EMBL/GenBank/DDBJ databases">
        <authorList>
            <consortium name="DOE Joint Genome Institute"/>
            <person name="Kuo A."/>
            <person name="Girlanda M."/>
            <person name="Perotto S."/>
            <person name="Kohler A."/>
            <person name="Nagy L.G."/>
            <person name="Floudas D."/>
            <person name="Copeland A."/>
            <person name="Barry K.W."/>
            <person name="Cichocki N."/>
            <person name="Veneault-Fourrey C."/>
            <person name="LaButti K."/>
            <person name="Lindquist E.A."/>
            <person name="Lipzen A."/>
            <person name="Lundell T."/>
            <person name="Morin E."/>
            <person name="Murat C."/>
            <person name="Sun H."/>
            <person name="Tunlid A."/>
            <person name="Henrissat B."/>
            <person name="Grigoriev I.V."/>
            <person name="Hibbett D.S."/>
            <person name="Martin F."/>
            <person name="Nordberg H.P."/>
            <person name="Cantor M.N."/>
            <person name="Hua S.X."/>
        </authorList>
    </citation>
    <scope>NUCLEOTIDE SEQUENCE [LARGE SCALE GENOMIC DNA]</scope>
    <source>
        <strain evidence="8 9">MUT 4182</strain>
    </source>
</reference>
<dbReference type="GO" id="GO:0008610">
    <property type="term" value="P:lipid biosynthetic process"/>
    <property type="evidence" value="ECO:0007669"/>
    <property type="project" value="InterPro"/>
</dbReference>
<dbReference type="AlphaFoldDB" id="A0A0C3MLC1"/>
<dbReference type="OrthoDB" id="408954at2759"/>
<dbReference type="GO" id="GO:0016491">
    <property type="term" value="F:oxidoreductase activity"/>
    <property type="evidence" value="ECO:0007669"/>
    <property type="project" value="InterPro"/>
</dbReference>
<sequence>MASTPSNSVPSKTTNMDVKLSSETEPRSVKAWPGGIPNARTVMDNTPAMAYAPVLLMQSLTIFINKLPVTKRLYERMNATYSAENIHIFGTFFITTAVYWALGLVFMYADLTERPKWLLKYKVQPWKRVGPKEYFKICVIVLRNQICVGIPLSVIMGKYIAPFRGMRTGLPLPGVLETVGTWCFCLVCTEIGFFYVHRLFHSPTFYAKVHKKHHEYTAPVALASNYCTMLEYALSNLMPVILGLFILGSHWSLIVMYWSDLGIGTLCVHSGYNIPYCRRSLSHDYHHYSFNENFGPLGILDALHGTSK</sequence>
<evidence type="ECO:0000256" key="4">
    <source>
        <dbReference type="ARBA" id="ARBA00023136"/>
    </source>
</evidence>
<organism evidence="8 9">
    <name type="scientific">Tulasnella calospora MUT 4182</name>
    <dbReference type="NCBI Taxonomy" id="1051891"/>
    <lineage>
        <taxon>Eukaryota</taxon>
        <taxon>Fungi</taxon>
        <taxon>Dikarya</taxon>
        <taxon>Basidiomycota</taxon>
        <taxon>Agaricomycotina</taxon>
        <taxon>Agaricomycetes</taxon>
        <taxon>Cantharellales</taxon>
        <taxon>Tulasnellaceae</taxon>
        <taxon>Tulasnella</taxon>
    </lineage>
</organism>
<dbReference type="Pfam" id="PF04116">
    <property type="entry name" value="FA_hydroxylase"/>
    <property type="match status" value="1"/>
</dbReference>
<reference evidence="9" key="2">
    <citation type="submission" date="2015-01" db="EMBL/GenBank/DDBJ databases">
        <title>Evolutionary Origins and Diversification of the Mycorrhizal Mutualists.</title>
        <authorList>
            <consortium name="DOE Joint Genome Institute"/>
            <consortium name="Mycorrhizal Genomics Consortium"/>
            <person name="Kohler A."/>
            <person name="Kuo A."/>
            <person name="Nagy L.G."/>
            <person name="Floudas D."/>
            <person name="Copeland A."/>
            <person name="Barry K.W."/>
            <person name="Cichocki N."/>
            <person name="Veneault-Fourrey C."/>
            <person name="LaButti K."/>
            <person name="Lindquist E.A."/>
            <person name="Lipzen A."/>
            <person name="Lundell T."/>
            <person name="Morin E."/>
            <person name="Murat C."/>
            <person name="Riley R."/>
            <person name="Ohm R."/>
            <person name="Sun H."/>
            <person name="Tunlid A."/>
            <person name="Henrissat B."/>
            <person name="Grigoriev I.V."/>
            <person name="Hibbett D.S."/>
            <person name="Martin F."/>
        </authorList>
    </citation>
    <scope>NUCLEOTIDE SEQUENCE [LARGE SCALE GENOMIC DNA]</scope>
    <source>
        <strain evidence="9">MUT 4182</strain>
    </source>
</reference>
<evidence type="ECO:0000313" key="8">
    <source>
        <dbReference type="EMBL" id="KIO34507.1"/>
    </source>
</evidence>
<name>A0A0C3MLC1_9AGAM</name>
<dbReference type="HOGENOM" id="CLU_047036_1_2_1"/>
<evidence type="ECO:0000256" key="2">
    <source>
        <dbReference type="ARBA" id="ARBA00022692"/>
    </source>
</evidence>
<evidence type="ECO:0000256" key="6">
    <source>
        <dbReference type="SAM" id="Phobius"/>
    </source>
</evidence>
<accession>A0A0C3MLC1</accession>
<dbReference type="STRING" id="1051891.A0A0C3MLC1"/>
<evidence type="ECO:0000256" key="3">
    <source>
        <dbReference type="ARBA" id="ARBA00022989"/>
    </source>
</evidence>
<evidence type="ECO:0000259" key="7">
    <source>
        <dbReference type="Pfam" id="PF04116"/>
    </source>
</evidence>
<dbReference type="InterPro" id="IPR006694">
    <property type="entry name" value="Fatty_acid_hydroxylase"/>
</dbReference>
<protein>
    <recommendedName>
        <fullName evidence="7">Fatty acid hydroxylase domain-containing protein</fullName>
    </recommendedName>
</protein>
<feature type="non-terminal residue" evidence="8">
    <location>
        <position position="308"/>
    </location>
</feature>
<feature type="transmembrane region" description="Helical" evidence="6">
    <location>
        <begin position="48"/>
        <end position="65"/>
    </location>
</feature>
<proteinExistence type="predicted"/>
<gene>
    <name evidence="8" type="ORF">M407DRAFT_209691</name>
</gene>